<protein>
    <recommendedName>
        <fullName evidence="1">HTH marR-type domain-containing protein</fullName>
    </recommendedName>
</protein>
<accession>A0A328VBT4</accession>
<evidence type="ECO:0000313" key="2">
    <source>
        <dbReference type="EMBL" id="RAQ94259.1"/>
    </source>
</evidence>
<dbReference type="Gene3D" id="1.10.10.10">
    <property type="entry name" value="Winged helix-like DNA-binding domain superfamily/Winged helix DNA-binding domain"/>
    <property type="match status" value="1"/>
</dbReference>
<dbReference type="CDD" id="cd00090">
    <property type="entry name" value="HTH_ARSR"/>
    <property type="match status" value="1"/>
</dbReference>
<dbReference type="EMBL" id="MCIF01000002">
    <property type="protein sequence ID" value="RAQ94259.1"/>
    <property type="molecule type" value="Genomic_DNA"/>
</dbReference>
<dbReference type="GO" id="GO:0006950">
    <property type="term" value="P:response to stress"/>
    <property type="evidence" value="ECO:0007669"/>
    <property type="project" value="TreeGrafter"/>
</dbReference>
<comment type="caution">
    <text evidence="2">The sequence shown here is derived from an EMBL/GenBank/DDBJ whole genome shotgun (WGS) entry which is preliminary data.</text>
</comment>
<sequence length="361" mass="38895">MLAAIKRELRKSNSFGAAFFRVAATQAGLAADTDIQVLDLLDLAGEVSAGQLAELMGMISGAIAKVLNRLEASGLVYRERDKSDGRRVIVRLTAGKEELRKVRAMLAALEETWDEVISSYNEEQLAFLLAFLQRSNTLSRQQLLQLQETALPEERSIFSAPLDDLPQGRLVFLSAGIRLVLRTSSEMAELYQARFKGAVPNVTVQGGVVTIRYPRQFLLLTGDQRQAEITLNGSIPWQIVVQSGGSDVFADLSGLNLASFEVRGVGSQILLQLPVPSGVVPIRISGGGSEIVVQRPAGVAAQAHLKGWGSAWAFDGQTYMGNKLRLSSAGFDPADPYYLIEVTSSGSTVTITSLEAGGELK</sequence>
<dbReference type="Proteomes" id="UP000248706">
    <property type="component" value="Unassembled WGS sequence"/>
</dbReference>
<dbReference type="InterPro" id="IPR036388">
    <property type="entry name" value="WH-like_DNA-bd_sf"/>
</dbReference>
<dbReference type="SMART" id="SM00418">
    <property type="entry name" value="HTH_ARSR"/>
    <property type="match status" value="1"/>
</dbReference>
<dbReference type="PANTHER" id="PTHR33164:SF106">
    <property type="entry name" value="TRANSCRIPTIONAL REGULATORY PROTEIN"/>
    <property type="match status" value="1"/>
</dbReference>
<feature type="domain" description="HTH marR-type" evidence="1">
    <location>
        <begin position="1"/>
        <end position="137"/>
    </location>
</feature>
<dbReference type="AlphaFoldDB" id="A0A328VBT4"/>
<gene>
    <name evidence="2" type="ORF">A4R35_01865</name>
</gene>
<dbReference type="InterPro" id="IPR039422">
    <property type="entry name" value="MarR/SlyA-like"/>
</dbReference>
<dbReference type="InterPro" id="IPR011991">
    <property type="entry name" value="ArsR-like_HTH"/>
</dbReference>
<proteinExistence type="predicted"/>
<evidence type="ECO:0000313" key="3">
    <source>
        <dbReference type="Proteomes" id="UP000248706"/>
    </source>
</evidence>
<reference evidence="2 3" key="1">
    <citation type="submission" date="2016-08" db="EMBL/GenBank/DDBJ databases">
        <title>Analysis of Carbohydrate Active Enzymes in Thermogemmatispora T81 Reveals Carbohydrate Degradation Ability.</title>
        <authorList>
            <person name="Tomazini A."/>
            <person name="Lal S."/>
            <person name="Stott M."/>
            <person name="Henrissat B."/>
            <person name="Polikarpov I."/>
            <person name="Sparling R."/>
            <person name="Levin D.B."/>
        </authorList>
    </citation>
    <scope>NUCLEOTIDE SEQUENCE [LARGE SCALE GENOMIC DNA]</scope>
    <source>
        <strain evidence="2 3">T81</strain>
    </source>
</reference>
<dbReference type="InterPro" id="IPR000835">
    <property type="entry name" value="HTH_MarR-typ"/>
</dbReference>
<dbReference type="SMART" id="SM00347">
    <property type="entry name" value="HTH_MARR"/>
    <property type="match status" value="1"/>
</dbReference>
<dbReference type="OrthoDB" id="144076at2"/>
<dbReference type="Pfam" id="PF12802">
    <property type="entry name" value="MarR_2"/>
    <property type="match status" value="1"/>
</dbReference>
<dbReference type="SUPFAM" id="SSF46785">
    <property type="entry name" value="Winged helix' DNA-binding domain"/>
    <property type="match status" value="1"/>
</dbReference>
<evidence type="ECO:0000259" key="1">
    <source>
        <dbReference type="PROSITE" id="PS50995"/>
    </source>
</evidence>
<dbReference type="PRINTS" id="PR00598">
    <property type="entry name" value="HTHMARR"/>
</dbReference>
<dbReference type="GO" id="GO:0003700">
    <property type="term" value="F:DNA-binding transcription factor activity"/>
    <property type="evidence" value="ECO:0007669"/>
    <property type="project" value="InterPro"/>
</dbReference>
<name>A0A328VBT4_9CHLR</name>
<dbReference type="PROSITE" id="PS50995">
    <property type="entry name" value="HTH_MARR_2"/>
    <property type="match status" value="1"/>
</dbReference>
<dbReference type="PANTHER" id="PTHR33164">
    <property type="entry name" value="TRANSCRIPTIONAL REGULATOR, MARR FAMILY"/>
    <property type="match status" value="1"/>
</dbReference>
<dbReference type="InterPro" id="IPR036390">
    <property type="entry name" value="WH_DNA-bd_sf"/>
</dbReference>
<organism evidence="2 3">
    <name type="scientific">Thermogemmatispora tikiterensis</name>
    <dbReference type="NCBI Taxonomy" id="1825093"/>
    <lineage>
        <taxon>Bacteria</taxon>
        <taxon>Bacillati</taxon>
        <taxon>Chloroflexota</taxon>
        <taxon>Ktedonobacteria</taxon>
        <taxon>Thermogemmatisporales</taxon>
        <taxon>Thermogemmatisporaceae</taxon>
        <taxon>Thermogemmatispora</taxon>
    </lineage>
</organism>
<dbReference type="InterPro" id="IPR001845">
    <property type="entry name" value="HTH_ArsR_DNA-bd_dom"/>
</dbReference>
<keyword evidence="3" id="KW-1185">Reference proteome</keyword>